<gene>
    <name evidence="1" type="ORF">CJ030_MR2G004965</name>
</gene>
<proteinExistence type="predicted"/>
<evidence type="ECO:0000313" key="1">
    <source>
        <dbReference type="EMBL" id="KAB1224573.1"/>
    </source>
</evidence>
<keyword evidence="2" id="KW-1185">Reference proteome</keyword>
<dbReference type="OrthoDB" id="1835390at2759"/>
<protein>
    <submittedName>
        <fullName evidence="1">Uncharacterized protein</fullName>
    </submittedName>
</protein>
<reference evidence="1 2" key="1">
    <citation type="journal article" date="2019" name="Plant Biotechnol. J.">
        <title>The red bayberry genome and genetic basis of sex determination.</title>
        <authorList>
            <person name="Jia H.M."/>
            <person name="Jia H.J."/>
            <person name="Cai Q.L."/>
            <person name="Wang Y."/>
            <person name="Zhao H.B."/>
            <person name="Yang W.F."/>
            <person name="Wang G.Y."/>
            <person name="Li Y.H."/>
            <person name="Zhan D.L."/>
            <person name="Shen Y.T."/>
            <person name="Niu Q.F."/>
            <person name="Chang L."/>
            <person name="Qiu J."/>
            <person name="Zhao L."/>
            <person name="Xie H.B."/>
            <person name="Fu W.Y."/>
            <person name="Jin J."/>
            <person name="Li X.W."/>
            <person name="Jiao Y."/>
            <person name="Zhou C.C."/>
            <person name="Tu T."/>
            <person name="Chai C.Y."/>
            <person name="Gao J.L."/>
            <person name="Fan L.J."/>
            <person name="van de Weg E."/>
            <person name="Wang J.Y."/>
            <person name="Gao Z.S."/>
        </authorList>
    </citation>
    <scope>NUCLEOTIDE SEQUENCE [LARGE SCALE GENOMIC DNA]</scope>
    <source>
        <tissue evidence="1">Leaves</tissue>
    </source>
</reference>
<evidence type="ECO:0000313" key="2">
    <source>
        <dbReference type="Proteomes" id="UP000516437"/>
    </source>
</evidence>
<organism evidence="1 2">
    <name type="scientific">Morella rubra</name>
    <name type="common">Chinese bayberry</name>
    <dbReference type="NCBI Taxonomy" id="262757"/>
    <lineage>
        <taxon>Eukaryota</taxon>
        <taxon>Viridiplantae</taxon>
        <taxon>Streptophyta</taxon>
        <taxon>Embryophyta</taxon>
        <taxon>Tracheophyta</taxon>
        <taxon>Spermatophyta</taxon>
        <taxon>Magnoliopsida</taxon>
        <taxon>eudicotyledons</taxon>
        <taxon>Gunneridae</taxon>
        <taxon>Pentapetalae</taxon>
        <taxon>rosids</taxon>
        <taxon>fabids</taxon>
        <taxon>Fagales</taxon>
        <taxon>Myricaceae</taxon>
        <taxon>Morella</taxon>
    </lineage>
</organism>
<dbReference type="Proteomes" id="UP000516437">
    <property type="component" value="Chromosome 2"/>
</dbReference>
<comment type="caution">
    <text evidence="1">The sequence shown here is derived from an EMBL/GenBank/DDBJ whole genome shotgun (WGS) entry which is preliminary data.</text>
</comment>
<accession>A0A6A1WIB5</accession>
<name>A0A6A1WIB5_9ROSI</name>
<dbReference type="AlphaFoldDB" id="A0A6A1WIB5"/>
<sequence>MDVVYRQICRPNSVLIIMNENELLYAQEMMEALFEERDYNKTSKEVAKQVFHKVLGHRYGHVRRLGKSAIPKPAPSSRSSQVTYLTEQVEKYKSELEICREKYENMQATMLEMIAHFDSYGEKVDMLVSQRSNPDESLGNSQP</sequence>
<dbReference type="EMBL" id="RXIC02000020">
    <property type="protein sequence ID" value="KAB1224573.1"/>
    <property type="molecule type" value="Genomic_DNA"/>
</dbReference>